<dbReference type="EMBL" id="CP036433">
    <property type="protein sequence ID" value="QDU93000.1"/>
    <property type="molecule type" value="Genomic_DNA"/>
</dbReference>
<organism evidence="1 2">
    <name type="scientific">Lignipirellula cremea</name>
    <dbReference type="NCBI Taxonomy" id="2528010"/>
    <lineage>
        <taxon>Bacteria</taxon>
        <taxon>Pseudomonadati</taxon>
        <taxon>Planctomycetota</taxon>
        <taxon>Planctomycetia</taxon>
        <taxon>Pirellulales</taxon>
        <taxon>Pirellulaceae</taxon>
        <taxon>Lignipirellula</taxon>
    </lineage>
</organism>
<reference evidence="1 2" key="1">
    <citation type="submission" date="2019-02" db="EMBL/GenBank/DDBJ databases">
        <title>Deep-cultivation of Planctomycetes and their phenomic and genomic characterization uncovers novel biology.</title>
        <authorList>
            <person name="Wiegand S."/>
            <person name="Jogler M."/>
            <person name="Boedeker C."/>
            <person name="Pinto D."/>
            <person name="Vollmers J."/>
            <person name="Rivas-Marin E."/>
            <person name="Kohn T."/>
            <person name="Peeters S.H."/>
            <person name="Heuer A."/>
            <person name="Rast P."/>
            <person name="Oberbeckmann S."/>
            <person name="Bunk B."/>
            <person name="Jeske O."/>
            <person name="Meyerdierks A."/>
            <person name="Storesund J.E."/>
            <person name="Kallscheuer N."/>
            <person name="Luecker S."/>
            <person name="Lage O.M."/>
            <person name="Pohl T."/>
            <person name="Merkel B.J."/>
            <person name="Hornburger P."/>
            <person name="Mueller R.-W."/>
            <person name="Bruemmer F."/>
            <person name="Labrenz M."/>
            <person name="Spormann A.M."/>
            <person name="Op den Camp H."/>
            <person name="Overmann J."/>
            <person name="Amann R."/>
            <person name="Jetten M.S.M."/>
            <person name="Mascher T."/>
            <person name="Medema M.H."/>
            <person name="Devos D.P."/>
            <person name="Kaster A.-K."/>
            <person name="Ovreas L."/>
            <person name="Rohde M."/>
            <person name="Galperin M.Y."/>
            <person name="Jogler C."/>
        </authorList>
    </citation>
    <scope>NUCLEOTIDE SEQUENCE [LARGE SCALE GENOMIC DNA]</scope>
    <source>
        <strain evidence="1 2">Pla85_3_4</strain>
    </source>
</reference>
<gene>
    <name evidence="1" type="ORF">Pla8534_07750</name>
</gene>
<evidence type="ECO:0000313" key="2">
    <source>
        <dbReference type="Proteomes" id="UP000317648"/>
    </source>
</evidence>
<dbReference type="AlphaFoldDB" id="A0A518DMD1"/>
<dbReference type="KEGG" id="lcre:Pla8534_07750"/>
<dbReference type="RefSeq" id="WP_145049428.1">
    <property type="nucleotide sequence ID" value="NZ_CP036433.1"/>
</dbReference>
<dbReference type="Pfam" id="PF09650">
    <property type="entry name" value="PHA_gran_rgn"/>
    <property type="match status" value="1"/>
</dbReference>
<evidence type="ECO:0000313" key="1">
    <source>
        <dbReference type="EMBL" id="QDU93000.1"/>
    </source>
</evidence>
<dbReference type="InterPro" id="IPR013433">
    <property type="entry name" value="PHA_gran_rgn"/>
</dbReference>
<name>A0A518DMD1_9BACT</name>
<sequence length="100" mass="11253">MPNMNIVVPNPLGKEAAKTKLKNFLETVRSKYKDQVSNLEETWVDDTLNYSFKTYGFAIKGQLIVEESQVVVNGALPMAAFAFRGKIEQSIKTELEKQLA</sequence>
<protein>
    <submittedName>
        <fullName evidence="1">Polyhydroxyalkanoic acid system protein (PHA_gran_rgn)</fullName>
    </submittedName>
</protein>
<proteinExistence type="predicted"/>
<dbReference type="Proteomes" id="UP000317648">
    <property type="component" value="Chromosome"/>
</dbReference>
<accession>A0A518DMD1</accession>
<dbReference type="OrthoDB" id="287584at2"/>
<keyword evidence="2" id="KW-1185">Reference proteome</keyword>